<dbReference type="Gene3D" id="3.40.50.720">
    <property type="entry name" value="NAD(P)-binding Rossmann-like Domain"/>
    <property type="match status" value="1"/>
</dbReference>
<keyword evidence="3" id="KW-1185">Reference proteome</keyword>
<evidence type="ECO:0000313" key="3">
    <source>
        <dbReference type="Proteomes" id="UP000199603"/>
    </source>
</evidence>
<dbReference type="InterPro" id="IPR036291">
    <property type="entry name" value="NAD(P)-bd_dom_sf"/>
</dbReference>
<dbReference type="InterPro" id="IPR051783">
    <property type="entry name" value="NAD(P)-dependent_oxidoreduct"/>
</dbReference>
<gene>
    <name evidence="2" type="ORF">SAMN04488509_107109</name>
</gene>
<dbReference type="EMBL" id="FNAG01000007">
    <property type="protein sequence ID" value="SDD80528.1"/>
    <property type="molecule type" value="Genomic_DNA"/>
</dbReference>
<dbReference type="RefSeq" id="WP_091243215.1">
    <property type="nucleotide sequence ID" value="NZ_FNAG01000007.1"/>
</dbReference>
<dbReference type="STRING" id="265719.SAMN04488509_107109"/>
<dbReference type="PANTHER" id="PTHR48079:SF6">
    <property type="entry name" value="NAD(P)-BINDING DOMAIN-CONTAINING PROTEIN-RELATED"/>
    <property type="match status" value="1"/>
</dbReference>
<reference evidence="2 3" key="1">
    <citation type="submission" date="2016-10" db="EMBL/GenBank/DDBJ databases">
        <authorList>
            <person name="de Groot N.N."/>
        </authorList>
    </citation>
    <scope>NUCLEOTIDE SEQUENCE [LARGE SCALE GENOMIC DNA]</scope>
    <source>
        <strain evidence="2 3">DSM 16957</strain>
    </source>
</reference>
<dbReference type="SUPFAM" id="SSF51735">
    <property type="entry name" value="NAD(P)-binding Rossmann-fold domains"/>
    <property type="match status" value="1"/>
</dbReference>
<proteinExistence type="predicted"/>
<evidence type="ECO:0000259" key="1">
    <source>
        <dbReference type="Pfam" id="PF01370"/>
    </source>
</evidence>
<dbReference type="GO" id="GO:0005737">
    <property type="term" value="C:cytoplasm"/>
    <property type="evidence" value="ECO:0007669"/>
    <property type="project" value="TreeGrafter"/>
</dbReference>
<dbReference type="InterPro" id="IPR001509">
    <property type="entry name" value="Epimerase_deHydtase"/>
</dbReference>
<dbReference type="PANTHER" id="PTHR48079">
    <property type="entry name" value="PROTEIN YEEZ"/>
    <property type="match status" value="1"/>
</dbReference>
<dbReference type="OrthoDB" id="9808276at2"/>
<feature type="domain" description="NAD-dependent epimerase/dehydratase" evidence="1">
    <location>
        <begin position="11"/>
        <end position="160"/>
    </location>
</feature>
<dbReference type="Proteomes" id="UP000199603">
    <property type="component" value="Unassembled WGS sequence"/>
</dbReference>
<dbReference type="AlphaFoldDB" id="A0A1G6XQS5"/>
<organism evidence="2 3">
    <name type="scientific">Aquimonas voraii</name>
    <dbReference type="NCBI Taxonomy" id="265719"/>
    <lineage>
        <taxon>Bacteria</taxon>
        <taxon>Pseudomonadati</taxon>
        <taxon>Pseudomonadota</taxon>
        <taxon>Gammaproteobacteria</taxon>
        <taxon>Lysobacterales</taxon>
        <taxon>Lysobacteraceae</taxon>
        <taxon>Aquimonas</taxon>
    </lineage>
</organism>
<accession>A0A1G6XQS5</accession>
<evidence type="ECO:0000313" key="2">
    <source>
        <dbReference type="EMBL" id="SDD80528.1"/>
    </source>
</evidence>
<protein>
    <submittedName>
        <fullName evidence="2">Nucleoside-diphosphate-sugar epimerase</fullName>
    </submittedName>
</protein>
<dbReference type="GO" id="GO:0004029">
    <property type="term" value="F:aldehyde dehydrogenase (NAD+) activity"/>
    <property type="evidence" value="ECO:0007669"/>
    <property type="project" value="TreeGrafter"/>
</dbReference>
<name>A0A1G6XQS5_9GAMM</name>
<dbReference type="Pfam" id="PF01370">
    <property type="entry name" value="Epimerase"/>
    <property type="match status" value="1"/>
</dbReference>
<sequence>MSRRILLAGFGDLAQRLARRLLARGDTVFGLRRSPCEGLPGLTLLRADLLDPTTLDGLPEALDAVVCTLTPDSRDEAGYRRAYIMAPLNLADALGGRCPRWLFASSTAVYGGDDGRFIDDDTPAVPDGFNGRVLLEAEQALAVRVPSMLALRFSGIYGPGRRMMLRRAVSETAARPHWSNRIHAEDAAAALEFCLDRPGLTGSVIVSDGCPTREDEVLTWLATRLGRQPPSLAPGPDSGRRILPKRLLRAGFLPRFSDFRMGYSSLLQETE</sequence>